<keyword evidence="8" id="KW-1185">Reference proteome</keyword>
<organism evidence="7 8">
    <name type="scientific">Skeletonema marinoi</name>
    <dbReference type="NCBI Taxonomy" id="267567"/>
    <lineage>
        <taxon>Eukaryota</taxon>
        <taxon>Sar</taxon>
        <taxon>Stramenopiles</taxon>
        <taxon>Ochrophyta</taxon>
        <taxon>Bacillariophyta</taxon>
        <taxon>Coscinodiscophyceae</taxon>
        <taxon>Thalassiosirophycidae</taxon>
        <taxon>Thalassiosirales</taxon>
        <taxon>Skeletonemataceae</taxon>
        <taxon>Skeletonema</taxon>
        <taxon>Skeletonema marinoi-dohrnii complex</taxon>
    </lineage>
</organism>
<dbReference type="GO" id="GO:0008270">
    <property type="term" value="F:zinc ion binding"/>
    <property type="evidence" value="ECO:0007669"/>
    <property type="project" value="UniProtKB-KW"/>
</dbReference>
<evidence type="ECO:0000256" key="2">
    <source>
        <dbReference type="ARBA" id="ARBA00022771"/>
    </source>
</evidence>
<evidence type="ECO:0000256" key="4">
    <source>
        <dbReference type="PROSITE-ProRule" id="PRU00134"/>
    </source>
</evidence>
<accession>A0AAD8Y4K1</accession>
<evidence type="ECO:0000256" key="5">
    <source>
        <dbReference type="SAM" id="MobiDB-lite"/>
    </source>
</evidence>
<dbReference type="AlphaFoldDB" id="A0AAD8Y4K1"/>
<feature type="compositionally biased region" description="Basic residues" evidence="5">
    <location>
        <begin position="1"/>
        <end position="18"/>
    </location>
</feature>
<dbReference type="Proteomes" id="UP001224775">
    <property type="component" value="Unassembled WGS sequence"/>
</dbReference>
<evidence type="ECO:0000313" key="8">
    <source>
        <dbReference type="Proteomes" id="UP001224775"/>
    </source>
</evidence>
<dbReference type="Pfam" id="PF01753">
    <property type="entry name" value="zf-MYND"/>
    <property type="match status" value="1"/>
</dbReference>
<evidence type="ECO:0000313" key="7">
    <source>
        <dbReference type="EMBL" id="KAK1739448.1"/>
    </source>
</evidence>
<proteinExistence type="predicted"/>
<protein>
    <recommendedName>
        <fullName evidence="6">MYND-type domain-containing protein</fullName>
    </recommendedName>
</protein>
<dbReference type="InterPro" id="IPR002893">
    <property type="entry name" value="Znf_MYND"/>
</dbReference>
<feature type="domain" description="MYND-type" evidence="6">
    <location>
        <begin position="216"/>
        <end position="260"/>
    </location>
</feature>
<keyword evidence="2 4" id="KW-0863">Zinc-finger</keyword>
<dbReference type="PROSITE" id="PS50865">
    <property type="entry name" value="ZF_MYND_2"/>
    <property type="match status" value="1"/>
</dbReference>
<feature type="region of interest" description="Disordered" evidence="5">
    <location>
        <begin position="1"/>
        <end position="31"/>
    </location>
</feature>
<comment type="caution">
    <text evidence="7">The sequence shown here is derived from an EMBL/GenBank/DDBJ whole genome shotgun (WGS) entry which is preliminary data.</text>
</comment>
<reference evidence="7" key="1">
    <citation type="submission" date="2023-06" db="EMBL/GenBank/DDBJ databases">
        <title>Survivors Of The Sea: Transcriptome response of Skeletonema marinoi to long-term dormancy.</title>
        <authorList>
            <person name="Pinder M.I.M."/>
            <person name="Kourtchenko O."/>
            <person name="Robertson E.K."/>
            <person name="Larsson T."/>
            <person name="Maumus F."/>
            <person name="Osuna-Cruz C.M."/>
            <person name="Vancaester E."/>
            <person name="Stenow R."/>
            <person name="Vandepoele K."/>
            <person name="Ploug H."/>
            <person name="Bruchert V."/>
            <person name="Godhe A."/>
            <person name="Topel M."/>
        </authorList>
    </citation>
    <scope>NUCLEOTIDE SEQUENCE</scope>
    <source>
        <strain evidence="7">R05AC</strain>
    </source>
</reference>
<gene>
    <name evidence="7" type="ORF">QTG54_009991</name>
</gene>
<dbReference type="EMBL" id="JATAAI010000018">
    <property type="protein sequence ID" value="KAK1739448.1"/>
    <property type="molecule type" value="Genomic_DNA"/>
</dbReference>
<name>A0AAD8Y4K1_9STRA</name>
<keyword evidence="3" id="KW-0862">Zinc</keyword>
<evidence type="ECO:0000256" key="1">
    <source>
        <dbReference type="ARBA" id="ARBA00022723"/>
    </source>
</evidence>
<evidence type="ECO:0000256" key="3">
    <source>
        <dbReference type="ARBA" id="ARBA00022833"/>
    </source>
</evidence>
<dbReference type="Gene3D" id="6.10.140.2220">
    <property type="match status" value="1"/>
</dbReference>
<sequence length="272" mass="30833">MPTSRKKAKGKARKAAKAQKKEEVEKATGVGQQEDSFEAQMVRLQIETLSLSGCNNNDNGLCLHGFNVPKESSLIYFIQTFLVEYNAAIDAVRNMEMSFEIAQAATMDKYSDVWDNIDSLEWVKSYFLSVATQRILGGKQHKGACVDASCSNFLEQYVSVEMHKSQANINWMKVVELQNDADEHTLVSYVRKRIPCTCLNDKYKKVKSIRKVGMCCNPCCSHPGQKVQRSSMLYCTQCRLSNYCSKECQVADWSRHKKLCRAVAEFDSKQQS</sequence>
<evidence type="ECO:0000259" key="6">
    <source>
        <dbReference type="PROSITE" id="PS50865"/>
    </source>
</evidence>
<keyword evidence="1" id="KW-0479">Metal-binding</keyword>
<dbReference type="SUPFAM" id="SSF144232">
    <property type="entry name" value="HIT/MYND zinc finger-like"/>
    <property type="match status" value="1"/>
</dbReference>